<keyword evidence="5" id="KW-1185">Reference proteome</keyword>
<feature type="domain" description="Response regulatory" evidence="3">
    <location>
        <begin position="15"/>
        <end position="131"/>
    </location>
</feature>
<keyword evidence="1 2" id="KW-0597">Phosphoprotein</keyword>
<reference evidence="4 5" key="1">
    <citation type="journal article" date="2011" name="Stand. Genomic Sci.">
        <title>Non-contiguous finished genome sequence and contextual data of the filamentous soil bacterium Ktedonobacter racemifer type strain (SOSP1-21).</title>
        <authorList>
            <person name="Chang Y.J."/>
            <person name="Land M."/>
            <person name="Hauser L."/>
            <person name="Chertkov O."/>
            <person name="Del Rio T.G."/>
            <person name="Nolan M."/>
            <person name="Copeland A."/>
            <person name="Tice H."/>
            <person name="Cheng J.F."/>
            <person name="Lucas S."/>
            <person name="Han C."/>
            <person name="Goodwin L."/>
            <person name="Pitluck S."/>
            <person name="Ivanova N."/>
            <person name="Ovchinikova G."/>
            <person name="Pati A."/>
            <person name="Chen A."/>
            <person name="Palaniappan K."/>
            <person name="Mavromatis K."/>
            <person name="Liolios K."/>
            <person name="Brettin T."/>
            <person name="Fiebig A."/>
            <person name="Rohde M."/>
            <person name="Abt B."/>
            <person name="Goker M."/>
            <person name="Detter J.C."/>
            <person name="Woyke T."/>
            <person name="Bristow J."/>
            <person name="Eisen J.A."/>
            <person name="Markowitz V."/>
            <person name="Hugenholtz P."/>
            <person name="Kyrpides N.C."/>
            <person name="Klenk H.P."/>
            <person name="Lapidus A."/>
        </authorList>
    </citation>
    <scope>NUCLEOTIDE SEQUENCE [LARGE SCALE GENOMIC DNA]</scope>
    <source>
        <strain evidence="5">DSM 44963</strain>
    </source>
</reference>
<dbReference type="InterPro" id="IPR001789">
    <property type="entry name" value="Sig_transdc_resp-reg_receiver"/>
</dbReference>
<evidence type="ECO:0000313" key="5">
    <source>
        <dbReference type="Proteomes" id="UP000004508"/>
    </source>
</evidence>
<dbReference type="Proteomes" id="UP000004508">
    <property type="component" value="Unassembled WGS sequence"/>
</dbReference>
<dbReference type="STRING" id="485913.Krac_2866"/>
<dbReference type="PANTHER" id="PTHR44591">
    <property type="entry name" value="STRESS RESPONSE REGULATOR PROTEIN 1"/>
    <property type="match status" value="1"/>
</dbReference>
<feature type="modified residue" description="4-aspartylphosphate" evidence="2">
    <location>
        <position position="64"/>
    </location>
</feature>
<dbReference type="eggNOG" id="COG3437">
    <property type="taxonomic scope" value="Bacteria"/>
</dbReference>
<gene>
    <name evidence="4" type="ORF">Krac_2866</name>
</gene>
<dbReference type="PROSITE" id="PS50110">
    <property type="entry name" value="RESPONSE_REGULATORY"/>
    <property type="match status" value="1"/>
</dbReference>
<protein>
    <submittedName>
        <fullName evidence="4">Response regulator receiver protein</fullName>
    </submittedName>
</protein>
<evidence type="ECO:0000259" key="3">
    <source>
        <dbReference type="PROSITE" id="PS50110"/>
    </source>
</evidence>
<dbReference type="InterPro" id="IPR050595">
    <property type="entry name" value="Bact_response_regulator"/>
</dbReference>
<evidence type="ECO:0000256" key="2">
    <source>
        <dbReference type="PROSITE-ProRule" id="PRU00169"/>
    </source>
</evidence>
<dbReference type="AlphaFoldDB" id="D6TZU9"/>
<dbReference type="Pfam" id="PF00072">
    <property type="entry name" value="Response_reg"/>
    <property type="match status" value="1"/>
</dbReference>
<dbReference type="InterPro" id="IPR011006">
    <property type="entry name" value="CheY-like_superfamily"/>
</dbReference>
<dbReference type="GO" id="GO:0000160">
    <property type="term" value="P:phosphorelay signal transduction system"/>
    <property type="evidence" value="ECO:0007669"/>
    <property type="project" value="InterPro"/>
</dbReference>
<dbReference type="SUPFAM" id="SSF52172">
    <property type="entry name" value="CheY-like"/>
    <property type="match status" value="1"/>
</dbReference>
<proteinExistence type="predicted"/>
<dbReference type="PANTHER" id="PTHR44591:SF3">
    <property type="entry name" value="RESPONSE REGULATORY DOMAIN-CONTAINING PROTEIN"/>
    <property type="match status" value="1"/>
</dbReference>
<dbReference type="OrthoDB" id="9802491at2"/>
<dbReference type="RefSeq" id="WP_007919910.1">
    <property type="nucleotide sequence ID" value="NZ_ADVG01000004.1"/>
</dbReference>
<dbReference type="Gene3D" id="3.40.50.2300">
    <property type="match status" value="1"/>
</dbReference>
<evidence type="ECO:0000313" key="4">
    <source>
        <dbReference type="EMBL" id="EFH82089.1"/>
    </source>
</evidence>
<evidence type="ECO:0000256" key="1">
    <source>
        <dbReference type="ARBA" id="ARBA00022553"/>
    </source>
</evidence>
<name>D6TZU9_KTERA</name>
<dbReference type="EMBL" id="ADVG01000004">
    <property type="protein sequence ID" value="EFH82089.1"/>
    <property type="molecule type" value="Genomic_DNA"/>
</dbReference>
<comment type="caution">
    <text evidence="4">The sequence shown here is derived from an EMBL/GenBank/DDBJ whole genome shotgun (WGS) entry which is preliminary data.</text>
</comment>
<organism evidence="4 5">
    <name type="scientific">Ktedonobacter racemifer DSM 44963</name>
    <dbReference type="NCBI Taxonomy" id="485913"/>
    <lineage>
        <taxon>Bacteria</taxon>
        <taxon>Bacillati</taxon>
        <taxon>Chloroflexota</taxon>
        <taxon>Ktedonobacteria</taxon>
        <taxon>Ktedonobacterales</taxon>
        <taxon>Ktedonobacteraceae</taxon>
        <taxon>Ktedonobacter</taxon>
    </lineage>
</organism>
<dbReference type="InParanoid" id="D6TZU9"/>
<sequence>MTLQGRAHVPTSSSPILIVDDEVAIAETLAEFITELGYTPVLAYNGQEALALAIERWPLLVITDYMMPVLNGVDFVKALQEEAADRGQALPPIIMLSAVSAARAIKGIHVEAILAKPFDLDELEDLIQRLLK</sequence>
<accession>D6TZU9</accession>
<dbReference type="SMART" id="SM00448">
    <property type="entry name" value="REC"/>
    <property type="match status" value="1"/>
</dbReference>